<evidence type="ECO:0000256" key="6">
    <source>
        <dbReference type="ARBA" id="ARBA00022827"/>
    </source>
</evidence>
<dbReference type="Proteomes" id="UP000535078">
    <property type="component" value="Unassembled WGS sequence"/>
</dbReference>
<accession>A0A7X5XQN2</accession>
<comment type="similarity">
    <text evidence="10">Belongs to the ApbE family.</text>
</comment>
<dbReference type="InterPro" id="IPR003374">
    <property type="entry name" value="ApbE-like_sf"/>
</dbReference>
<name>A0A7X5XQN2_9SPHN</name>
<organism evidence="12 13">
    <name type="scientific">Sphingopyxis italica</name>
    <dbReference type="NCBI Taxonomy" id="1129133"/>
    <lineage>
        <taxon>Bacteria</taxon>
        <taxon>Pseudomonadati</taxon>
        <taxon>Pseudomonadota</taxon>
        <taxon>Alphaproteobacteria</taxon>
        <taxon>Sphingomonadales</taxon>
        <taxon>Sphingomonadaceae</taxon>
        <taxon>Sphingopyxis</taxon>
    </lineage>
</organism>
<keyword evidence="6 10" id="KW-0274">FAD</keyword>
<keyword evidence="3 10" id="KW-0285">Flavoprotein</keyword>
<keyword evidence="4 10" id="KW-0808">Transferase</keyword>
<sequence>MTPAAFAARDARAGIESFAGETMGTSWSLQAVAPPVAIVHGVEAAFDLVVGQMSQWEAGSDLSRFNRARPGIWREVPGELAHVVGAALEIARASDGAFDAGLGHLTEAWGFGSGGPVDRAPPSTGVSAARTIDFDPATRRIRRGEGAALDLSGIAKGYAVDLAADWLLDMGVRHFLLEVGGELRGEGIRPGGQPWWVDVEMPPSSSIAPWRIALHDLSAATSGHYRRGFRADGRHYSHSFDPATGRPIVNGVASVTVLHRSCMMADGWATALTVLGPEAATALADEQQLAACVISGDREYVSRAWSAMLD</sequence>
<dbReference type="GO" id="GO:0016740">
    <property type="term" value="F:transferase activity"/>
    <property type="evidence" value="ECO:0007669"/>
    <property type="project" value="UniProtKB-UniRule"/>
</dbReference>
<evidence type="ECO:0000256" key="2">
    <source>
        <dbReference type="ARBA" id="ARBA00016337"/>
    </source>
</evidence>
<dbReference type="Pfam" id="PF02424">
    <property type="entry name" value="ApbE"/>
    <property type="match status" value="1"/>
</dbReference>
<protein>
    <recommendedName>
        <fullName evidence="2 10">FAD:protein FMN transferase</fullName>
        <ecNumber evidence="1 10">2.7.1.180</ecNumber>
    </recommendedName>
    <alternativeName>
        <fullName evidence="8 10">Flavin transferase</fullName>
    </alternativeName>
</protein>
<evidence type="ECO:0000256" key="5">
    <source>
        <dbReference type="ARBA" id="ARBA00022723"/>
    </source>
</evidence>
<evidence type="ECO:0000256" key="7">
    <source>
        <dbReference type="ARBA" id="ARBA00022842"/>
    </source>
</evidence>
<dbReference type="RefSeq" id="WP_245198541.1">
    <property type="nucleotide sequence ID" value="NZ_JAATIT010000002.1"/>
</dbReference>
<evidence type="ECO:0000313" key="12">
    <source>
        <dbReference type="EMBL" id="NJB89532.1"/>
    </source>
</evidence>
<dbReference type="SUPFAM" id="SSF143631">
    <property type="entry name" value="ApbE-like"/>
    <property type="match status" value="1"/>
</dbReference>
<reference evidence="12 13" key="1">
    <citation type="submission" date="2020-03" db="EMBL/GenBank/DDBJ databases">
        <title>Genomic Encyclopedia of Type Strains, Phase IV (KMG-IV): sequencing the most valuable type-strain genomes for metagenomic binning, comparative biology and taxonomic classification.</title>
        <authorList>
            <person name="Goeker M."/>
        </authorList>
    </citation>
    <scope>NUCLEOTIDE SEQUENCE [LARGE SCALE GENOMIC DNA]</scope>
    <source>
        <strain evidence="12 13">DSM 25229</strain>
    </source>
</reference>
<dbReference type="PANTHER" id="PTHR30040">
    <property type="entry name" value="THIAMINE BIOSYNTHESIS LIPOPROTEIN APBE"/>
    <property type="match status" value="1"/>
</dbReference>
<dbReference type="GO" id="GO:0046872">
    <property type="term" value="F:metal ion binding"/>
    <property type="evidence" value="ECO:0007669"/>
    <property type="project" value="UniProtKB-UniRule"/>
</dbReference>
<dbReference type="PANTHER" id="PTHR30040:SF2">
    <property type="entry name" value="FAD:PROTEIN FMN TRANSFERASE"/>
    <property type="match status" value="1"/>
</dbReference>
<comment type="caution">
    <text evidence="12">The sequence shown here is derived from an EMBL/GenBank/DDBJ whole genome shotgun (WGS) entry which is preliminary data.</text>
</comment>
<evidence type="ECO:0000256" key="11">
    <source>
        <dbReference type="PIRSR" id="PIRSR006268-2"/>
    </source>
</evidence>
<dbReference type="InterPro" id="IPR024932">
    <property type="entry name" value="ApbE"/>
</dbReference>
<feature type="binding site" evidence="11">
    <location>
        <position position="270"/>
    </location>
    <ligand>
        <name>Mg(2+)</name>
        <dbReference type="ChEBI" id="CHEBI:18420"/>
    </ligand>
</feature>
<dbReference type="Gene3D" id="3.10.520.10">
    <property type="entry name" value="ApbE-like domains"/>
    <property type="match status" value="1"/>
</dbReference>
<dbReference type="PIRSF" id="PIRSF006268">
    <property type="entry name" value="ApbE"/>
    <property type="match status" value="1"/>
</dbReference>
<evidence type="ECO:0000256" key="10">
    <source>
        <dbReference type="PIRNR" id="PIRNR006268"/>
    </source>
</evidence>
<comment type="cofactor">
    <cofactor evidence="11">
        <name>Mg(2+)</name>
        <dbReference type="ChEBI" id="CHEBI:18420"/>
    </cofactor>
    <cofactor evidence="11">
        <name>Mn(2+)</name>
        <dbReference type="ChEBI" id="CHEBI:29035"/>
    </cofactor>
    <text evidence="11">Magnesium. Can also use manganese.</text>
</comment>
<keyword evidence="7 10" id="KW-0460">Magnesium</keyword>
<dbReference type="EMBL" id="JAATIT010000002">
    <property type="protein sequence ID" value="NJB89532.1"/>
    <property type="molecule type" value="Genomic_DNA"/>
</dbReference>
<feature type="binding site" evidence="11">
    <location>
        <position position="266"/>
    </location>
    <ligand>
        <name>Mg(2+)</name>
        <dbReference type="ChEBI" id="CHEBI:18420"/>
    </ligand>
</feature>
<dbReference type="EC" id="2.7.1.180" evidence="1 10"/>
<keyword evidence="5 10" id="KW-0479">Metal-binding</keyword>
<comment type="catalytic activity">
    <reaction evidence="9 10">
        <text>L-threonyl-[protein] + FAD = FMN-L-threonyl-[protein] + AMP + H(+)</text>
        <dbReference type="Rhea" id="RHEA:36847"/>
        <dbReference type="Rhea" id="RHEA-COMP:11060"/>
        <dbReference type="Rhea" id="RHEA-COMP:11061"/>
        <dbReference type="ChEBI" id="CHEBI:15378"/>
        <dbReference type="ChEBI" id="CHEBI:30013"/>
        <dbReference type="ChEBI" id="CHEBI:57692"/>
        <dbReference type="ChEBI" id="CHEBI:74257"/>
        <dbReference type="ChEBI" id="CHEBI:456215"/>
        <dbReference type="EC" id="2.7.1.180"/>
    </reaction>
</comment>
<evidence type="ECO:0000256" key="4">
    <source>
        <dbReference type="ARBA" id="ARBA00022679"/>
    </source>
</evidence>
<evidence type="ECO:0000256" key="8">
    <source>
        <dbReference type="ARBA" id="ARBA00031306"/>
    </source>
</evidence>
<evidence type="ECO:0000256" key="1">
    <source>
        <dbReference type="ARBA" id="ARBA00011955"/>
    </source>
</evidence>
<dbReference type="AlphaFoldDB" id="A0A7X5XQN2"/>
<evidence type="ECO:0000313" key="13">
    <source>
        <dbReference type="Proteomes" id="UP000535078"/>
    </source>
</evidence>
<evidence type="ECO:0000256" key="9">
    <source>
        <dbReference type="ARBA" id="ARBA00048540"/>
    </source>
</evidence>
<gene>
    <name evidence="12" type="ORF">GGR90_001707</name>
</gene>
<keyword evidence="12" id="KW-0449">Lipoprotein</keyword>
<proteinExistence type="inferred from homology"/>
<keyword evidence="13" id="KW-1185">Reference proteome</keyword>
<evidence type="ECO:0000256" key="3">
    <source>
        <dbReference type="ARBA" id="ARBA00022630"/>
    </source>
</evidence>
<feature type="binding site" evidence="11">
    <location>
        <position position="153"/>
    </location>
    <ligand>
        <name>Mg(2+)</name>
        <dbReference type="ChEBI" id="CHEBI:18420"/>
    </ligand>
</feature>